<evidence type="ECO:0000313" key="1">
    <source>
        <dbReference type="EMBL" id="GAF96350.1"/>
    </source>
</evidence>
<proteinExistence type="predicted"/>
<gene>
    <name evidence="1" type="ORF">S01H1_30265</name>
</gene>
<comment type="caution">
    <text evidence="1">The sequence shown here is derived from an EMBL/GenBank/DDBJ whole genome shotgun (WGS) entry which is preliminary data.</text>
</comment>
<name>X0V6T0_9ZZZZ</name>
<protein>
    <submittedName>
        <fullName evidence="1">Uncharacterized protein</fullName>
    </submittedName>
</protein>
<accession>X0V6T0</accession>
<sequence length="88" mass="10202">MSTKTKMKPLPKWFNGDVYPKGGTVENIFTGEPAELNANELSMYDLIMGLTMILERTGYRSEKLMKDHRRGLDWFRRANALAYMILLD</sequence>
<dbReference type="AlphaFoldDB" id="X0V6T0"/>
<organism evidence="1">
    <name type="scientific">marine sediment metagenome</name>
    <dbReference type="NCBI Taxonomy" id="412755"/>
    <lineage>
        <taxon>unclassified sequences</taxon>
        <taxon>metagenomes</taxon>
        <taxon>ecological metagenomes</taxon>
    </lineage>
</organism>
<reference evidence="1" key="1">
    <citation type="journal article" date="2014" name="Front. Microbiol.">
        <title>High frequency of phylogenetically diverse reductive dehalogenase-homologous genes in deep subseafloor sedimentary metagenomes.</title>
        <authorList>
            <person name="Kawai M."/>
            <person name="Futagami T."/>
            <person name="Toyoda A."/>
            <person name="Takaki Y."/>
            <person name="Nishi S."/>
            <person name="Hori S."/>
            <person name="Arai W."/>
            <person name="Tsubouchi T."/>
            <person name="Morono Y."/>
            <person name="Uchiyama I."/>
            <person name="Ito T."/>
            <person name="Fujiyama A."/>
            <person name="Inagaki F."/>
            <person name="Takami H."/>
        </authorList>
    </citation>
    <scope>NUCLEOTIDE SEQUENCE</scope>
    <source>
        <strain evidence="1">Expedition CK06-06</strain>
    </source>
</reference>
<dbReference type="EMBL" id="BARS01018608">
    <property type="protein sequence ID" value="GAF96350.1"/>
    <property type="molecule type" value="Genomic_DNA"/>
</dbReference>